<dbReference type="EMBL" id="BKCJ011402960">
    <property type="protein sequence ID" value="GFD30329.1"/>
    <property type="molecule type" value="Genomic_DNA"/>
</dbReference>
<proteinExistence type="predicted"/>
<dbReference type="InterPro" id="IPR044287">
    <property type="entry name" value="SGS3"/>
</dbReference>
<feature type="non-terminal residue" evidence="2">
    <location>
        <position position="1"/>
    </location>
</feature>
<organism evidence="2">
    <name type="scientific">Tanacetum cinerariifolium</name>
    <name type="common">Dalmatian daisy</name>
    <name type="synonym">Chrysanthemum cinerariifolium</name>
    <dbReference type="NCBI Taxonomy" id="118510"/>
    <lineage>
        <taxon>Eukaryota</taxon>
        <taxon>Viridiplantae</taxon>
        <taxon>Streptophyta</taxon>
        <taxon>Embryophyta</taxon>
        <taxon>Tracheophyta</taxon>
        <taxon>Spermatophyta</taxon>
        <taxon>Magnoliopsida</taxon>
        <taxon>eudicotyledons</taxon>
        <taxon>Gunneridae</taxon>
        <taxon>Pentapetalae</taxon>
        <taxon>asterids</taxon>
        <taxon>campanulids</taxon>
        <taxon>Asterales</taxon>
        <taxon>Asteraceae</taxon>
        <taxon>Asteroideae</taxon>
        <taxon>Anthemideae</taxon>
        <taxon>Anthemidinae</taxon>
        <taxon>Tanacetum</taxon>
    </lineage>
</organism>
<feature type="region of interest" description="Disordered" evidence="1">
    <location>
        <begin position="1"/>
        <end position="89"/>
    </location>
</feature>
<dbReference type="AlphaFoldDB" id="A0A699V993"/>
<feature type="compositionally biased region" description="Polar residues" evidence="1">
    <location>
        <begin position="18"/>
        <end position="35"/>
    </location>
</feature>
<feature type="compositionally biased region" description="Basic and acidic residues" evidence="1">
    <location>
        <begin position="77"/>
        <end position="89"/>
    </location>
</feature>
<dbReference type="GO" id="GO:0031047">
    <property type="term" value="P:regulatory ncRNA-mediated gene silencing"/>
    <property type="evidence" value="ECO:0007669"/>
    <property type="project" value="InterPro"/>
</dbReference>
<protein>
    <submittedName>
        <fullName evidence="2">Protein suppressor of gene silencing 3</fullName>
    </submittedName>
</protein>
<name>A0A699V993_TANCI</name>
<accession>A0A699V993</accession>
<gene>
    <name evidence="2" type="ORF">Tci_902298</name>
</gene>
<sequence length="121" mass="13972">DSTQDDGWEVISKKNKNKPTNTASSKLYASQTPKQNARDQRANTSIPQDFPVDEDVEDDNETESEDEILSDEYDSDEGSKSHEERKKNRWHSDFFGTLDRLTLEQINEGLDLGLETNYWEL</sequence>
<evidence type="ECO:0000256" key="1">
    <source>
        <dbReference type="SAM" id="MobiDB-lite"/>
    </source>
</evidence>
<reference evidence="2" key="1">
    <citation type="journal article" date="2019" name="Sci. Rep.">
        <title>Draft genome of Tanacetum cinerariifolium, the natural source of mosquito coil.</title>
        <authorList>
            <person name="Yamashiro T."/>
            <person name="Shiraishi A."/>
            <person name="Satake H."/>
            <person name="Nakayama K."/>
        </authorList>
    </citation>
    <scope>NUCLEOTIDE SEQUENCE</scope>
</reference>
<feature type="compositionally biased region" description="Acidic residues" evidence="1">
    <location>
        <begin position="51"/>
        <end position="76"/>
    </location>
</feature>
<dbReference type="PANTHER" id="PTHR46602:SF1">
    <property type="entry name" value="PROTEIN SUPPRESSOR OF GENE SILENCING 3"/>
    <property type="match status" value="1"/>
</dbReference>
<dbReference type="GO" id="GO:0051607">
    <property type="term" value="P:defense response to virus"/>
    <property type="evidence" value="ECO:0007669"/>
    <property type="project" value="InterPro"/>
</dbReference>
<comment type="caution">
    <text evidence="2">The sequence shown here is derived from an EMBL/GenBank/DDBJ whole genome shotgun (WGS) entry which is preliminary data.</text>
</comment>
<evidence type="ECO:0000313" key="2">
    <source>
        <dbReference type="EMBL" id="GFD30329.1"/>
    </source>
</evidence>
<dbReference type="PANTHER" id="PTHR46602">
    <property type="entry name" value="PROTEIN SUPPRESSOR OF GENE SILENCING 3"/>
    <property type="match status" value="1"/>
</dbReference>